<proteinExistence type="predicted"/>
<dbReference type="Proteomes" id="UP000004367">
    <property type="component" value="Unassembled WGS sequence"/>
</dbReference>
<reference evidence="1 2" key="1">
    <citation type="submission" date="2012-02" db="EMBL/GenBank/DDBJ databases">
        <title>Whole genome shotgun sequence of Mobilicoccus pelagius NBRC 104925.</title>
        <authorList>
            <person name="Yoshida Y."/>
            <person name="Hosoyama A."/>
            <person name="Tsuchikane K."/>
            <person name="Katsumata H."/>
            <person name="Yamazaki S."/>
            <person name="Fujita N."/>
        </authorList>
    </citation>
    <scope>NUCLEOTIDE SEQUENCE [LARGE SCALE GENOMIC DNA]</scope>
    <source>
        <strain evidence="1 2">NBRC 104925</strain>
    </source>
</reference>
<dbReference type="eggNOG" id="COG4270">
    <property type="taxonomic scope" value="Bacteria"/>
</dbReference>
<comment type="caution">
    <text evidence="1">The sequence shown here is derived from an EMBL/GenBank/DDBJ whole genome shotgun (WGS) entry which is preliminary data.</text>
</comment>
<dbReference type="PANTHER" id="PTHR36974:SF1">
    <property type="entry name" value="DOXX FAMILY MEMBRANE PROTEIN"/>
    <property type="match status" value="1"/>
</dbReference>
<organism evidence="1 2">
    <name type="scientific">Mobilicoccus pelagius NBRC 104925</name>
    <dbReference type="NCBI Taxonomy" id="1089455"/>
    <lineage>
        <taxon>Bacteria</taxon>
        <taxon>Bacillati</taxon>
        <taxon>Actinomycetota</taxon>
        <taxon>Actinomycetes</taxon>
        <taxon>Micrococcales</taxon>
        <taxon>Dermatophilaceae</taxon>
        <taxon>Mobilicoccus</taxon>
    </lineage>
</organism>
<dbReference type="PANTHER" id="PTHR36974">
    <property type="entry name" value="MEMBRANE PROTEIN-RELATED"/>
    <property type="match status" value="1"/>
</dbReference>
<evidence type="ECO:0000313" key="2">
    <source>
        <dbReference type="Proteomes" id="UP000004367"/>
    </source>
</evidence>
<dbReference type="STRING" id="1089455.MOPEL_007_00580"/>
<dbReference type="OrthoDB" id="3267646at2"/>
<protein>
    <recommendedName>
        <fullName evidence="3">DoxX family protein</fullName>
    </recommendedName>
</protein>
<evidence type="ECO:0008006" key="3">
    <source>
        <dbReference type="Google" id="ProtNLM"/>
    </source>
</evidence>
<keyword evidence="2" id="KW-1185">Reference proteome</keyword>
<evidence type="ECO:0000313" key="1">
    <source>
        <dbReference type="EMBL" id="GAB47242.1"/>
    </source>
</evidence>
<name>H5UND4_9MICO</name>
<dbReference type="EMBL" id="BAFE01000007">
    <property type="protein sequence ID" value="GAB47242.1"/>
    <property type="molecule type" value="Genomic_DNA"/>
</dbReference>
<sequence length="131" mass="14053">MSLYRGVMSKTSADTTALRLAALCAGMGALHFVKPQPFDDLIPPTLPGSARFWTYASGVAELGTAALLVNPSTRRLGGRAASALFVGVFPGNLQMAWDWRHESLPKRTVALLRLPLQARLVAQAEKVHKGA</sequence>
<gene>
    <name evidence="1" type="ORF">MOPEL_007_00580</name>
</gene>
<dbReference type="AlphaFoldDB" id="H5UND4"/>
<accession>H5UND4</accession>
<dbReference type="RefSeq" id="WP_009481140.1">
    <property type="nucleotide sequence ID" value="NZ_BAFE01000007.1"/>
</dbReference>